<gene>
    <name evidence="1" type="ORF">SAMN04488036_11343</name>
</gene>
<dbReference type="AlphaFoldDB" id="A0A1I4HJE4"/>
<name>A0A1I4HJE4_9RHOB</name>
<dbReference type="RefSeq" id="WP_093326103.1">
    <property type="nucleotide sequence ID" value="NZ_FOSZ01000013.1"/>
</dbReference>
<dbReference type="STRING" id="1280847.SAMN04488036_11343"/>
<protein>
    <submittedName>
        <fullName evidence="1">Uncharacterized protein</fullName>
    </submittedName>
</protein>
<proteinExistence type="predicted"/>
<keyword evidence="2" id="KW-1185">Reference proteome</keyword>
<evidence type="ECO:0000313" key="2">
    <source>
        <dbReference type="Proteomes" id="UP000198851"/>
    </source>
</evidence>
<organism evidence="1 2">
    <name type="scientific">Shimia haliotis</name>
    <dbReference type="NCBI Taxonomy" id="1280847"/>
    <lineage>
        <taxon>Bacteria</taxon>
        <taxon>Pseudomonadati</taxon>
        <taxon>Pseudomonadota</taxon>
        <taxon>Alphaproteobacteria</taxon>
        <taxon>Rhodobacterales</taxon>
        <taxon>Roseobacteraceae</taxon>
    </lineage>
</organism>
<sequence>MTTRTTADLLTTVAEDISEMAAVAHALDALTSELDLSKADQSKIRDLQKIDALFQHLDDIAALLRKMSDMIGTGPTLDTRDLCAAVRLDYLKTRLTNATHVDAATPPVAGDVNLF</sequence>
<accession>A0A1I4HJE4</accession>
<dbReference type="Proteomes" id="UP000198851">
    <property type="component" value="Unassembled WGS sequence"/>
</dbReference>
<evidence type="ECO:0000313" key="1">
    <source>
        <dbReference type="EMBL" id="SFL41516.1"/>
    </source>
</evidence>
<dbReference type="EMBL" id="FOSZ01000013">
    <property type="protein sequence ID" value="SFL41516.1"/>
    <property type="molecule type" value="Genomic_DNA"/>
</dbReference>
<reference evidence="2" key="1">
    <citation type="submission" date="2016-10" db="EMBL/GenBank/DDBJ databases">
        <authorList>
            <person name="Varghese N."/>
            <person name="Submissions S."/>
        </authorList>
    </citation>
    <scope>NUCLEOTIDE SEQUENCE [LARGE SCALE GENOMIC DNA]</scope>
    <source>
        <strain evidence="2">DSM 28453</strain>
    </source>
</reference>
<dbReference type="OrthoDB" id="7743853at2"/>